<keyword evidence="4" id="KW-1185">Reference proteome</keyword>
<sequence length="434" mass="49046">MARRDETGDNDEGDVGGARGRSGQIVFEDPTADLEMLPSNMTEIYYPQSWSDLPPELGDLVLRRLPSHMDHVRFAAACSHWRFIRRQHSVPQPLPWLAFPDGTFLGLPHTKGIQETFNLPNSASYHSSCGDWLVFSRECTCFLMEPFSKATLTLPGLSSFGPIDEPVGIINDPVIVNEEMHDVVFHKDTKISLCKVTMCSELLVAAIVDIGPLHTVAWCRPTSASWFVSELGLKRSIKDMIFYKGKLYVIDNLKDLLAIEVREDHNGGNIRISQIECVLEGSFPTIRLIEDGISYIGEYLIESNGTLLRVRRTFFGKVFDDDIISTTIKPVDAHFEIYAADFQLRRWVEVKGVEDDQALFLGKSYCRSLSVSRYKLKGNFVFFLDDGTCDWFWKGAPSRCAGYNMRNEDLVFIPPLTGSSKDLNTTTTWVFPRC</sequence>
<dbReference type="PANTHER" id="PTHR33110">
    <property type="entry name" value="F-BOX/KELCH-REPEAT PROTEIN-RELATED"/>
    <property type="match status" value="1"/>
</dbReference>
<comment type="caution">
    <text evidence="3">The sequence shown here is derived from an EMBL/GenBank/DDBJ whole genome shotgun (WGS) entry which is preliminary data.</text>
</comment>
<reference evidence="3" key="1">
    <citation type="submission" date="2023-07" db="EMBL/GenBank/DDBJ databases">
        <title>A chromosome-level genome assembly of Lolium multiflorum.</title>
        <authorList>
            <person name="Chen Y."/>
            <person name="Copetti D."/>
            <person name="Kolliker R."/>
            <person name="Studer B."/>
        </authorList>
    </citation>
    <scope>NUCLEOTIDE SEQUENCE</scope>
    <source>
        <strain evidence="3">02402/16</strain>
        <tissue evidence="3">Leaf</tissue>
    </source>
</reference>
<feature type="region of interest" description="Disordered" evidence="1">
    <location>
        <begin position="1"/>
        <end position="24"/>
    </location>
</feature>
<evidence type="ECO:0000256" key="1">
    <source>
        <dbReference type="SAM" id="MobiDB-lite"/>
    </source>
</evidence>
<dbReference type="PANTHER" id="PTHR33110:SF71">
    <property type="entry name" value="F-BOX_KELCH-REPEAT PROTEIN"/>
    <property type="match status" value="1"/>
</dbReference>
<evidence type="ECO:0000313" key="4">
    <source>
        <dbReference type="Proteomes" id="UP001231189"/>
    </source>
</evidence>
<accession>A0AAD8SBR5</accession>
<gene>
    <name evidence="3" type="ORF">QYE76_065907</name>
</gene>
<protein>
    <recommendedName>
        <fullName evidence="2">KIB1-4 beta-propeller domain-containing protein</fullName>
    </recommendedName>
</protein>
<dbReference type="InterPro" id="IPR036047">
    <property type="entry name" value="F-box-like_dom_sf"/>
</dbReference>
<proteinExistence type="predicted"/>
<dbReference type="SUPFAM" id="SSF81383">
    <property type="entry name" value="F-box domain"/>
    <property type="match status" value="1"/>
</dbReference>
<name>A0AAD8SBR5_LOLMU</name>
<evidence type="ECO:0000259" key="2">
    <source>
        <dbReference type="Pfam" id="PF03478"/>
    </source>
</evidence>
<evidence type="ECO:0000313" key="3">
    <source>
        <dbReference type="EMBL" id="KAK1648102.1"/>
    </source>
</evidence>
<organism evidence="3 4">
    <name type="scientific">Lolium multiflorum</name>
    <name type="common">Italian ryegrass</name>
    <name type="synonym">Lolium perenne subsp. multiflorum</name>
    <dbReference type="NCBI Taxonomy" id="4521"/>
    <lineage>
        <taxon>Eukaryota</taxon>
        <taxon>Viridiplantae</taxon>
        <taxon>Streptophyta</taxon>
        <taxon>Embryophyta</taxon>
        <taxon>Tracheophyta</taxon>
        <taxon>Spermatophyta</taxon>
        <taxon>Magnoliopsida</taxon>
        <taxon>Liliopsida</taxon>
        <taxon>Poales</taxon>
        <taxon>Poaceae</taxon>
        <taxon>BOP clade</taxon>
        <taxon>Pooideae</taxon>
        <taxon>Poodae</taxon>
        <taxon>Poeae</taxon>
        <taxon>Poeae Chloroplast Group 2 (Poeae type)</taxon>
        <taxon>Loliodinae</taxon>
        <taxon>Loliinae</taxon>
        <taxon>Lolium</taxon>
    </lineage>
</organism>
<dbReference type="EMBL" id="JAUUTY010000004">
    <property type="protein sequence ID" value="KAK1648102.1"/>
    <property type="molecule type" value="Genomic_DNA"/>
</dbReference>
<dbReference type="Pfam" id="PF03478">
    <property type="entry name" value="Beta-prop_KIB1-4"/>
    <property type="match status" value="1"/>
</dbReference>
<dbReference type="InterPro" id="IPR005174">
    <property type="entry name" value="KIB1-4_b-propeller"/>
</dbReference>
<feature type="domain" description="KIB1-4 beta-propeller" evidence="2">
    <location>
        <begin position="116"/>
        <end position="389"/>
    </location>
</feature>
<dbReference type="Proteomes" id="UP001231189">
    <property type="component" value="Unassembled WGS sequence"/>
</dbReference>
<dbReference type="AlphaFoldDB" id="A0AAD8SBR5"/>